<keyword evidence="4 6" id="KW-0133">Cell shape</keyword>
<evidence type="ECO:0000256" key="2">
    <source>
        <dbReference type="ARBA" id="ARBA00022741"/>
    </source>
</evidence>
<dbReference type="CDD" id="cd10225">
    <property type="entry name" value="ASKHA_NBD_MreB-like"/>
    <property type="match status" value="1"/>
</dbReference>
<accession>A0ABP6H7E3</accession>
<dbReference type="PRINTS" id="PR01652">
    <property type="entry name" value="SHAPEPROTEIN"/>
</dbReference>
<dbReference type="InterPro" id="IPR056546">
    <property type="entry name" value="MreB_MamK-like"/>
</dbReference>
<comment type="subunit">
    <text evidence="6">Forms polymers.</text>
</comment>
<dbReference type="PANTHER" id="PTHR42749">
    <property type="entry name" value="CELL SHAPE-DETERMINING PROTEIN MREB"/>
    <property type="match status" value="1"/>
</dbReference>
<feature type="binding site" evidence="6">
    <location>
        <begin position="314"/>
        <end position="317"/>
    </location>
    <ligand>
        <name>ATP</name>
        <dbReference type="ChEBI" id="CHEBI:30616"/>
    </ligand>
</feature>
<proteinExistence type="inferred from homology"/>
<feature type="binding site" evidence="6">
    <location>
        <begin position="232"/>
        <end position="235"/>
    </location>
    <ligand>
        <name>ATP</name>
        <dbReference type="ChEBI" id="CHEBI:30616"/>
    </ligand>
</feature>
<evidence type="ECO:0000313" key="8">
    <source>
        <dbReference type="Proteomes" id="UP001501842"/>
    </source>
</evidence>
<gene>
    <name evidence="6" type="primary">mreB</name>
    <name evidence="7" type="ORF">GCM10010439_69870</name>
</gene>
<evidence type="ECO:0000256" key="5">
    <source>
        <dbReference type="ARBA" id="ARBA00023458"/>
    </source>
</evidence>
<evidence type="ECO:0000256" key="3">
    <source>
        <dbReference type="ARBA" id="ARBA00022840"/>
    </source>
</evidence>
<organism evidence="7 8">
    <name type="scientific">Actinocorallia aurantiaca</name>
    <dbReference type="NCBI Taxonomy" id="46204"/>
    <lineage>
        <taxon>Bacteria</taxon>
        <taxon>Bacillati</taxon>
        <taxon>Actinomycetota</taxon>
        <taxon>Actinomycetes</taxon>
        <taxon>Streptosporangiales</taxon>
        <taxon>Thermomonosporaceae</taxon>
        <taxon>Actinocorallia</taxon>
    </lineage>
</organism>
<protein>
    <recommendedName>
        <fullName evidence="6">Cell shape-determining protein MreB</fullName>
    </recommendedName>
</protein>
<name>A0ABP6H7E3_9ACTN</name>
<feature type="binding site" evidence="6">
    <location>
        <begin position="40"/>
        <end position="42"/>
    </location>
    <ligand>
        <name>ATP</name>
        <dbReference type="ChEBI" id="CHEBI:30616"/>
    </ligand>
</feature>
<dbReference type="NCBIfam" id="TIGR00904">
    <property type="entry name" value="mreB"/>
    <property type="match status" value="1"/>
</dbReference>
<dbReference type="NCBIfam" id="NF010539">
    <property type="entry name" value="PRK13927.1"/>
    <property type="match status" value="1"/>
</dbReference>
<evidence type="ECO:0000313" key="7">
    <source>
        <dbReference type="EMBL" id="GAA2737922.1"/>
    </source>
</evidence>
<comment type="similarity">
    <text evidence="5 6">Belongs to the FtsA/MreB family.</text>
</comment>
<evidence type="ECO:0000256" key="1">
    <source>
        <dbReference type="ARBA" id="ARBA00022490"/>
    </source>
</evidence>
<feature type="binding site" evidence="6">
    <location>
        <begin position="184"/>
        <end position="186"/>
    </location>
    <ligand>
        <name>ATP</name>
        <dbReference type="ChEBI" id="CHEBI:30616"/>
    </ligand>
</feature>
<comment type="caution">
    <text evidence="7">The sequence shown here is derived from an EMBL/GenBank/DDBJ whole genome shotgun (WGS) entry which is preliminary data.</text>
</comment>
<dbReference type="HAMAP" id="MF_02207">
    <property type="entry name" value="MreB"/>
    <property type="match status" value="1"/>
</dbReference>
<dbReference type="Proteomes" id="UP001501842">
    <property type="component" value="Unassembled WGS sequence"/>
</dbReference>
<comment type="subcellular location">
    <subcellularLocation>
        <location evidence="6">Cytoplasm</location>
    </subcellularLocation>
    <text evidence="6">Membrane-associated.</text>
</comment>
<dbReference type="EMBL" id="BAAATZ010000037">
    <property type="protein sequence ID" value="GAA2737922.1"/>
    <property type="molecule type" value="Genomic_DNA"/>
</dbReference>
<evidence type="ECO:0000256" key="4">
    <source>
        <dbReference type="ARBA" id="ARBA00022960"/>
    </source>
</evidence>
<sequence>MNHAASIVISGDTASRKGPLFSMGNKLSFLGRDMAVDLGTANTLVYVRGRGIVLNEPSVVAINTHTNKIVAVGIDAKRMIGRTPGNIVAVRPLKDGVIADFEVTERMLRYFIQKVHKRRHFAKPRIVVAVPSGITGVEQRAVKEAGYQAGARRVFIIEEPMAAAIGSGLPVHEPTGNMVVDIGGGTTEVAIISLGGIVTSQSVRVGGDELDQAVITFAKKEYSLMLGERTAEEIKIAIGSAYPASDGEEPNAEIRGRDLVSGLPKTVVISAEEVRRAIEEPVATIVDAVKTTLDKCPPELSGDIMDRGIALTGGGALLKGLDERVREETGMPIHMVDNPLDSVVLGTGKCVEDFESLRQVLVPEPRH</sequence>
<dbReference type="Pfam" id="PF06723">
    <property type="entry name" value="MreB_Mbl"/>
    <property type="match status" value="1"/>
</dbReference>
<keyword evidence="8" id="KW-1185">Reference proteome</keyword>
<dbReference type="InterPro" id="IPR004753">
    <property type="entry name" value="MreB"/>
</dbReference>
<dbReference type="Gene3D" id="3.30.420.40">
    <property type="match status" value="2"/>
</dbReference>
<comment type="function">
    <text evidence="6">Forms membrane-associated dynamic filaments that are essential for cell shape determination. Acts by regulating cell wall synthesis and cell elongation, and thus cell shape. A feedback loop between cell geometry and MreB localization may maintain elongated cell shape by targeting cell wall growth to regions of negative cell wall curvature.</text>
</comment>
<reference evidence="8" key="1">
    <citation type="journal article" date="2019" name="Int. J. Syst. Evol. Microbiol.">
        <title>The Global Catalogue of Microorganisms (GCM) 10K type strain sequencing project: providing services to taxonomists for standard genome sequencing and annotation.</title>
        <authorList>
            <consortium name="The Broad Institute Genomics Platform"/>
            <consortium name="The Broad Institute Genome Sequencing Center for Infectious Disease"/>
            <person name="Wu L."/>
            <person name="Ma J."/>
        </authorList>
    </citation>
    <scope>NUCLEOTIDE SEQUENCE [LARGE SCALE GENOMIC DNA]</scope>
    <source>
        <strain evidence="8">JCM 8201</strain>
    </source>
</reference>
<keyword evidence="1 6" id="KW-0963">Cytoplasm</keyword>
<keyword evidence="3 6" id="KW-0067">ATP-binding</keyword>
<evidence type="ECO:0000256" key="6">
    <source>
        <dbReference type="HAMAP-Rule" id="MF_02207"/>
    </source>
</evidence>
<dbReference type="InterPro" id="IPR043129">
    <property type="entry name" value="ATPase_NBD"/>
</dbReference>
<keyword evidence="2 6" id="KW-0547">Nucleotide-binding</keyword>
<dbReference type="SUPFAM" id="SSF53067">
    <property type="entry name" value="Actin-like ATPase domain"/>
    <property type="match status" value="2"/>
</dbReference>
<dbReference type="PANTHER" id="PTHR42749:SF1">
    <property type="entry name" value="CELL SHAPE-DETERMINING PROTEIN MREB"/>
    <property type="match status" value="1"/>
</dbReference>